<reference evidence="2 3" key="1">
    <citation type="submission" date="2019-12" db="EMBL/GenBank/DDBJ databases">
        <authorList>
            <person name="Scholz U."/>
            <person name="Mascher M."/>
            <person name="Fiebig A."/>
        </authorList>
    </citation>
    <scope>NUCLEOTIDE SEQUENCE</scope>
</reference>
<proteinExistence type="predicted"/>
<evidence type="ECO:0000256" key="1">
    <source>
        <dbReference type="SAM" id="MobiDB-lite"/>
    </source>
</evidence>
<keyword evidence="3" id="KW-1185">Reference proteome</keyword>
<feature type="compositionally biased region" description="Basic and acidic residues" evidence="1">
    <location>
        <begin position="15"/>
        <end position="28"/>
    </location>
</feature>
<feature type="compositionally biased region" description="Polar residues" evidence="1">
    <location>
        <begin position="120"/>
        <end position="136"/>
    </location>
</feature>
<sequence length="305" mass="33612">MASGARGEGTWQIEEGERAREREREREREEDSLGRVKIIIIVKAYREINWKLRTRPKVNTCCVREYGRQPTSAAAEGGEPAALIICLNSLKLTIPSPSTSTLRIICRQSSTVRPCLRPSEASTDRSSSTVMKPSPFWSNTLKASRMSSSSAPNSSMSTQPSPLASIFSIIVIRSFSGMWMPRFCSESLSSLFVILPSPLRSNIWNTRFSSAASIAGRRFFFCFFFSGAGGGGGGGGGERGRTGRWEEKNVRSLLSALGPDFSIRSSHLVFHQLARRGRQIPRSRNEHSGSPLVCDSRSIHTLFSG</sequence>
<dbReference type="Proteomes" id="UP001189122">
    <property type="component" value="Unassembled WGS sequence"/>
</dbReference>
<protein>
    <submittedName>
        <fullName evidence="2">Uncharacterized protein</fullName>
    </submittedName>
</protein>
<feature type="region of interest" description="Disordered" evidence="1">
    <location>
        <begin position="1"/>
        <end position="28"/>
    </location>
</feature>
<dbReference type="EMBL" id="CACRZD030000005">
    <property type="protein sequence ID" value="CAA6660140.1"/>
    <property type="molecule type" value="Genomic_DNA"/>
</dbReference>
<name>A0A7I8IQC8_SPIIN</name>
<dbReference type="AlphaFoldDB" id="A0A7I8IQC8"/>
<feature type="region of interest" description="Disordered" evidence="1">
    <location>
        <begin position="116"/>
        <end position="136"/>
    </location>
</feature>
<evidence type="ECO:0000313" key="3">
    <source>
        <dbReference type="Proteomes" id="UP001189122"/>
    </source>
</evidence>
<organism evidence="2">
    <name type="scientific">Spirodela intermedia</name>
    <name type="common">Intermediate duckweed</name>
    <dbReference type="NCBI Taxonomy" id="51605"/>
    <lineage>
        <taxon>Eukaryota</taxon>
        <taxon>Viridiplantae</taxon>
        <taxon>Streptophyta</taxon>
        <taxon>Embryophyta</taxon>
        <taxon>Tracheophyta</taxon>
        <taxon>Spermatophyta</taxon>
        <taxon>Magnoliopsida</taxon>
        <taxon>Liliopsida</taxon>
        <taxon>Araceae</taxon>
        <taxon>Lemnoideae</taxon>
        <taxon>Spirodela</taxon>
    </lineage>
</organism>
<accession>A0A7I8IQC8</accession>
<evidence type="ECO:0000313" key="2">
    <source>
        <dbReference type="EMBL" id="CAA2620390.1"/>
    </source>
</evidence>
<dbReference type="EMBL" id="LR743592">
    <property type="protein sequence ID" value="CAA2620390.1"/>
    <property type="molecule type" value="Genomic_DNA"/>
</dbReference>
<gene>
    <name evidence="2" type="ORF">SI7747_05006559</name>
</gene>